<evidence type="ECO:0000313" key="1">
    <source>
        <dbReference type="EMBL" id="MEL3970982.1"/>
    </source>
</evidence>
<evidence type="ECO:0000313" key="2">
    <source>
        <dbReference type="Proteomes" id="UP001389717"/>
    </source>
</evidence>
<proteinExistence type="predicted"/>
<reference evidence="1 2" key="1">
    <citation type="submission" date="2024-04" db="EMBL/GenBank/DDBJ databases">
        <title>Bacillus oryzaecorticis sp. nov., a moderately halophilic bacterium isolated from rice husks.</title>
        <authorList>
            <person name="Zhu H.-S."/>
        </authorList>
    </citation>
    <scope>NUCLEOTIDE SEQUENCE [LARGE SCALE GENOMIC DNA]</scope>
    <source>
        <strain evidence="1 2">ZC255</strain>
    </source>
</reference>
<gene>
    <name evidence="1" type="ORF">AAEO50_01720</name>
</gene>
<dbReference type="RefSeq" id="WP_341979734.1">
    <property type="nucleotide sequence ID" value="NZ_JBBYAF010000002.1"/>
</dbReference>
<dbReference type="EMBL" id="JBBYAF010000002">
    <property type="protein sequence ID" value="MEL3970982.1"/>
    <property type="molecule type" value="Genomic_DNA"/>
</dbReference>
<organism evidence="1 2">
    <name type="scientific">Rossellomorea oryzaecorticis</name>
    <dbReference type="NCBI Taxonomy" id="1396505"/>
    <lineage>
        <taxon>Bacteria</taxon>
        <taxon>Bacillati</taxon>
        <taxon>Bacillota</taxon>
        <taxon>Bacilli</taxon>
        <taxon>Bacillales</taxon>
        <taxon>Bacillaceae</taxon>
        <taxon>Rossellomorea</taxon>
    </lineage>
</organism>
<name>A0ABU9K4S3_9BACI</name>
<protein>
    <submittedName>
        <fullName evidence="1">Uncharacterized protein</fullName>
    </submittedName>
</protein>
<comment type="caution">
    <text evidence="1">The sequence shown here is derived from an EMBL/GenBank/DDBJ whole genome shotgun (WGS) entry which is preliminary data.</text>
</comment>
<keyword evidence="2" id="KW-1185">Reference proteome</keyword>
<sequence>MEQVTISDVRRQLRSFCRRNRSSLKKFGSYSAEEISDMVLSRLGYEEVKRIVDDIQLIDRRGGNTGFYLILILEALKSSQKDNSDERAII</sequence>
<dbReference type="Proteomes" id="UP001389717">
    <property type="component" value="Unassembled WGS sequence"/>
</dbReference>
<accession>A0ABU9K4S3</accession>